<evidence type="ECO:0000259" key="3">
    <source>
        <dbReference type="Pfam" id="PF12146"/>
    </source>
</evidence>
<dbReference type="SUPFAM" id="SSF53474">
    <property type="entry name" value="alpha/beta-Hydrolases"/>
    <property type="match status" value="1"/>
</dbReference>
<reference evidence="5" key="1">
    <citation type="submission" date="2017-02" db="EMBL/GenBank/DDBJ databases">
        <authorList>
            <person name="Varghese N."/>
            <person name="Submissions S."/>
        </authorList>
    </citation>
    <scope>NUCLEOTIDE SEQUENCE [LARGE SCALE GENOMIC DNA]</scope>
    <source>
        <strain evidence="5">DSM 16521</strain>
    </source>
</reference>
<evidence type="ECO:0000256" key="2">
    <source>
        <dbReference type="PIRSR" id="PIRSR017388-2"/>
    </source>
</evidence>
<dbReference type="AlphaFoldDB" id="A0A1T4SDY2"/>
<evidence type="ECO:0000313" key="5">
    <source>
        <dbReference type="Proteomes" id="UP000189933"/>
    </source>
</evidence>
<sequence>MQITGRPVTPLFFPGNRTGIVLIHGFTGSPGEVEPLGRALAAQGWTVQVPLLPGHGTDVEELARTCWRDWVAAAEKAVVELRQKCDRVYLAGLSMGGLISLYLAHYQPVVGVISLAAPIYLKNKKAYLAPYLRWVRRYAPKERQEDGHYLLTHFNYDHIPLAALVSLLEFIRTARKQLPLVQVPVLLIQGDADETVDPASAEYIFHQLGSREKKLLSLPGGRHLLPLGPQRQQVAEAAIAFINSLEEQSNEGVSRRI</sequence>
<dbReference type="RefSeq" id="WP_159071801.1">
    <property type="nucleotide sequence ID" value="NZ_FUXM01000053.1"/>
</dbReference>
<dbReference type="PANTHER" id="PTHR11614">
    <property type="entry name" value="PHOSPHOLIPASE-RELATED"/>
    <property type="match status" value="1"/>
</dbReference>
<evidence type="ECO:0000256" key="1">
    <source>
        <dbReference type="PIRSR" id="PIRSR017388-1"/>
    </source>
</evidence>
<feature type="active site" description="Charge relay system" evidence="1">
    <location>
        <position position="193"/>
    </location>
</feature>
<proteinExistence type="predicted"/>
<organism evidence="4 5">
    <name type="scientific">Carboxydocella sporoproducens DSM 16521</name>
    <dbReference type="NCBI Taxonomy" id="1121270"/>
    <lineage>
        <taxon>Bacteria</taxon>
        <taxon>Bacillati</taxon>
        <taxon>Bacillota</taxon>
        <taxon>Clostridia</taxon>
        <taxon>Eubacteriales</taxon>
        <taxon>Clostridiales Family XVI. Incertae Sedis</taxon>
        <taxon>Carboxydocella</taxon>
    </lineage>
</organism>
<feature type="active site" description="Nucleophile" evidence="1">
    <location>
        <position position="94"/>
    </location>
</feature>
<dbReference type="InterPro" id="IPR022742">
    <property type="entry name" value="Hydrolase_4"/>
</dbReference>
<dbReference type="Proteomes" id="UP000189933">
    <property type="component" value="Unassembled WGS sequence"/>
</dbReference>
<accession>A0A1T4SDY2</accession>
<dbReference type="Gene3D" id="3.40.50.1820">
    <property type="entry name" value="alpha/beta hydrolase"/>
    <property type="match status" value="1"/>
</dbReference>
<gene>
    <name evidence="4" type="ORF">SAMN02745885_02627</name>
</gene>
<keyword evidence="5" id="KW-1185">Reference proteome</keyword>
<protein>
    <submittedName>
        <fullName evidence="4">Carboxylesterase</fullName>
    </submittedName>
</protein>
<name>A0A1T4SDY2_9FIRM</name>
<dbReference type="Pfam" id="PF12146">
    <property type="entry name" value="Hydrolase_4"/>
    <property type="match status" value="1"/>
</dbReference>
<evidence type="ECO:0000313" key="4">
    <source>
        <dbReference type="EMBL" id="SKA26484.1"/>
    </source>
</evidence>
<dbReference type="OrthoDB" id="9786110at2"/>
<feature type="domain" description="Serine aminopeptidase S33" evidence="3">
    <location>
        <begin position="19"/>
        <end position="225"/>
    </location>
</feature>
<feature type="binding site" evidence="2">
    <location>
        <position position="95"/>
    </location>
    <ligand>
        <name>substrate</name>
    </ligand>
</feature>
<dbReference type="InterPro" id="IPR029058">
    <property type="entry name" value="AB_hydrolase_fold"/>
</dbReference>
<feature type="active site" description="Charge relay system" evidence="1">
    <location>
        <position position="223"/>
    </location>
</feature>
<dbReference type="PIRSF" id="PIRSF017388">
    <property type="entry name" value="Esterase_lipase"/>
    <property type="match status" value="1"/>
</dbReference>
<dbReference type="GO" id="GO:0052689">
    <property type="term" value="F:carboxylic ester hydrolase activity"/>
    <property type="evidence" value="ECO:0007669"/>
    <property type="project" value="InterPro"/>
</dbReference>
<dbReference type="InterPro" id="IPR051044">
    <property type="entry name" value="MAG_DAG_Lipase"/>
</dbReference>
<feature type="binding site" evidence="2">
    <location>
        <position position="26"/>
    </location>
    <ligand>
        <name>substrate</name>
    </ligand>
</feature>
<dbReference type="InterPro" id="IPR012354">
    <property type="entry name" value="Esterase_lipase"/>
</dbReference>
<dbReference type="EMBL" id="FUXM01000053">
    <property type="protein sequence ID" value="SKA26484.1"/>
    <property type="molecule type" value="Genomic_DNA"/>
</dbReference>